<dbReference type="Pfam" id="PF20179">
    <property type="entry name" value="MSS51_C"/>
    <property type="match status" value="1"/>
</dbReference>
<dbReference type="InterPro" id="IPR046824">
    <property type="entry name" value="Mss51-like_C"/>
</dbReference>
<feature type="domain" description="MYND-type" evidence="6">
    <location>
        <begin position="554"/>
        <end position="611"/>
    </location>
</feature>
<dbReference type="InterPro" id="IPR002893">
    <property type="entry name" value="Znf_MYND"/>
</dbReference>
<feature type="compositionally biased region" description="Polar residues" evidence="5">
    <location>
        <begin position="463"/>
        <end position="485"/>
    </location>
</feature>
<keyword evidence="3" id="KW-0862">Zinc</keyword>
<evidence type="ECO:0000256" key="2">
    <source>
        <dbReference type="ARBA" id="ARBA00022771"/>
    </source>
</evidence>
<evidence type="ECO:0000313" key="7">
    <source>
        <dbReference type="EMBL" id="KAJ7606036.1"/>
    </source>
</evidence>
<dbReference type="PANTHER" id="PTHR47570">
    <property type="entry name" value="ZINC ION BINDING PROTEIN"/>
    <property type="match status" value="1"/>
</dbReference>
<dbReference type="Gene3D" id="6.10.140.2220">
    <property type="match status" value="1"/>
</dbReference>
<dbReference type="GO" id="GO:0008270">
    <property type="term" value="F:zinc ion binding"/>
    <property type="evidence" value="ECO:0007669"/>
    <property type="project" value="UniProtKB-KW"/>
</dbReference>
<comment type="caution">
    <text evidence="7">The sequence shown here is derived from an EMBL/GenBank/DDBJ whole genome shotgun (WGS) entry which is preliminary data.</text>
</comment>
<dbReference type="EMBL" id="JARKIF010000065">
    <property type="protein sequence ID" value="KAJ7606036.1"/>
    <property type="molecule type" value="Genomic_DNA"/>
</dbReference>
<reference evidence="7" key="1">
    <citation type="submission" date="2023-03" db="EMBL/GenBank/DDBJ databases">
        <title>Massive genome expansion in bonnet fungi (Mycena s.s.) driven by repeated elements and novel gene families across ecological guilds.</title>
        <authorList>
            <consortium name="Lawrence Berkeley National Laboratory"/>
            <person name="Harder C.B."/>
            <person name="Miyauchi S."/>
            <person name="Viragh M."/>
            <person name="Kuo A."/>
            <person name="Thoen E."/>
            <person name="Andreopoulos B."/>
            <person name="Lu D."/>
            <person name="Skrede I."/>
            <person name="Drula E."/>
            <person name="Henrissat B."/>
            <person name="Morin E."/>
            <person name="Kohler A."/>
            <person name="Barry K."/>
            <person name="LaButti K."/>
            <person name="Morin E."/>
            <person name="Salamov A."/>
            <person name="Lipzen A."/>
            <person name="Mereny Z."/>
            <person name="Hegedus B."/>
            <person name="Baldrian P."/>
            <person name="Stursova M."/>
            <person name="Weitz H."/>
            <person name="Taylor A."/>
            <person name="Grigoriev I.V."/>
            <person name="Nagy L.G."/>
            <person name="Martin F."/>
            <person name="Kauserud H."/>
        </authorList>
    </citation>
    <scope>NUCLEOTIDE SEQUENCE</scope>
    <source>
        <strain evidence="7">9284</strain>
    </source>
</reference>
<evidence type="ECO:0000256" key="5">
    <source>
        <dbReference type="SAM" id="MobiDB-lite"/>
    </source>
</evidence>
<evidence type="ECO:0000256" key="4">
    <source>
        <dbReference type="PROSITE-ProRule" id="PRU00134"/>
    </source>
</evidence>
<sequence length="1001" mass="112535">MRDFPPELIEKVIDCCNEPETHIPAAEMAACGLVCRKWAPRSRVHLFSYVRLTGNPRLSELLNLLADRPTILSFIRHLEVEIGADSFDDGLLGRMHGLPSLTSIRLLVVIPSFLNAHLEALCPHLSAWSSHSPSISHFHLDRLQSGLEMLLQSSFLAILSSVPTVTSLTLGGNVPIWNDMKSPVPFPLQLREFAVFGLGLSTSSVTFASIVTHPPSIMPCLTSLELDPCCLDGASLQTYLRRAGDSLQSIRSIASNEGSVNKWRLKSLLQHTSTNLTTLVFSCLQIEIPEVLSYLPASDWDTITVYVQKHNYRVPWPAIDAELADQRFQRLRKFAVFDFRSRKLLTVETRHLLWRADARGILDLTVPEENAVRASRTPGPTDDKNLHVTKPTFFVLFDDDMLTLLLTALALSLPLLFFWSRRTAVRPTHQPPRPEKSGENATAVTLIDSEMEKPSSRGESPPTGESTNTTQISIRGPQPQSSGTTRAHHEALPPDDSTDITPHERQMLDSMHSAGSDQFTYIRQLAKKFEDAVQSGDVAAQQEIRLPVGKMCSHFKCGKPCYDPVKDKWTAKRCSGCLSNHYCSKECQVADWKPSSKRPPTQQGVYHKDWCKVIKDEYMPQLAYFQSELRQFPWGRLERDGTFSKQFLQARFGVLDSDYRNAGFWAMPERLNPHDPSDDPLYSANSSAMGRRDTRNIKGYRHGAIMLAMEEWPTGMDVEGWKLRDETLIPGCSSRDWKSWYEWRGLSLESPAAVLMDRVLTTYYLLTETLQVVNLRRTGRQEVDVHYLGAETELNYLPLFSELALLLPNTHINLTIFSPATEALLTGAKQHHPRSIAARDGPVWEYTAPQSTGGGSIAISLYHAPPIPPAARHMQLRPFTGAWQRTVMMLSPKDPDAIVALNAGILSYSTWYEVVSCATMANFPFACTDYAQQSQQLTVEQIPKWLTEAARAFPPGHDFHQELMRPRTRPVTVNPFHRPGQRPISQVRSPNLDNGFICRIV</sequence>
<evidence type="ECO:0000256" key="3">
    <source>
        <dbReference type="ARBA" id="ARBA00022833"/>
    </source>
</evidence>
<evidence type="ECO:0000256" key="1">
    <source>
        <dbReference type="ARBA" id="ARBA00022723"/>
    </source>
</evidence>
<accession>A0AAD7F6Y4</accession>
<dbReference type="Proteomes" id="UP001221142">
    <property type="component" value="Unassembled WGS sequence"/>
</dbReference>
<protein>
    <recommendedName>
        <fullName evidence="6">MYND-type domain-containing protein</fullName>
    </recommendedName>
</protein>
<gene>
    <name evidence="7" type="ORF">FB45DRAFT_1068953</name>
</gene>
<name>A0AAD7F6Y4_9AGAR</name>
<dbReference type="SUPFAM" id="SSF144232">
    <property type="entry name" value="HIT/MYND zinc finger-like"/>
    <property type="match status" value="1"/>
</dbReference>
<organism evidence="7 8">
    <name type="scientific">Roridomyces roridus</name>
    <dbReference type="NCBI Taxonomy" id="1738132"/>
    <lineage>
        <taxon>Eukaryota</taxon>
        <taxon>Fungi</taxon>
        <taxon>Dikarya</taxon>
        <taxon>Basidiomycota</taxon>
        <taxon>Agaricomycotina</taxon>
        <taxon>Agaricomycetes</taxon>
        <taxon>Agaricomycetidae</taxon>
        <taxon>Agaricales</taxon>
        <taxon>Marasmiineae</taxon>
        <taxon>Mycenaceae</taxon>
        <taxon>Roridomyces</taxon>
    </lineage>
</organism>
<feature type="region of interest" description="Disordered" evidence="5">
    <location>
        <begin position="447"/>
        <end position="502"/>
    </location>
</feature>
<evidence type="ECO:0000313" key="8">
    <source>
        <dbReference type="Proteomes" id="UP001221142"/>
    </source>
</evidence>
<keyword evidence="1" id="KW-0479">Metal-binding</keyword>
<dbReference type="PROSITE" id="PS50865">
    <property type="entry name" value="ZF_MYND_2"/>
    <property type="match status" value="1"/>
</dbReference>
<keyword evidence="2 4" id="KW-0863">Zinc-finger</keyword>
<dbReference type="PANTHER" id="PTHR47570:SF1">
    <property type="entry name" value="ZINC ION BINDING PROTEIN"/>
    <property type="match status" value="1"/>
</dbReference>
<keyword evidence="8" id="KW-1185">Reference proteome</keyword>
<dbReference type="AlphaFoldDB" id="A0AAD7F6Y4"/>
<proteinExistence type="predicted"/>
<evidence type="ECO:0000259" key="6">
    <source>
        <dbReference type="PROSITE" id="PS50865"/>
    </source>
</evidence>